<dbReference type="AlphaFoldDB" id="A0A9P6LAY5"/>
<evidence type="ECO:0008006" key="4">
    <source>
        <dbReference type="Google" id="ProtNLM"/>
    </source>
</evidence>
<evidence type="ECO:0000313" key="2">
    <source>
        <dbReference type="EMBL" id="KAF9789826.1"/>
    </source>
</evidence>
<proteinExistence type="predicted"/>
<dbReference type="Proteomes" id="UP000736335">
    <property type="component" value="Unassembled WGS sequence"/>
</dbReference>
<organism evidence="2 3">
    <name type="scientific">Thelephora terrestris</name>
    <dbReference type="NCBI Taxonomy" id="56493"/>
    <lineage>
        <taxon>Eukaryota</taxon>
        <taxon>Fungi</taxon>
        <taxon>Dikarya</taxon>
        <taxon>Basidiomycota</taxon>
        <taxon>Agaricomycotina</taxon>
        <taxon>Agaricomycetes</taxon>
        <taxon>Thelephorales</taxon>
        <taxon>Thelephoraceae</taxon>
        <taxon>Thelephora</taxon>
    </lineage>
</organism>
<reference evidence="2" key="2">
    <citation type="submission" date="2020-11" db="EMBL/GenBank/DDBJ databases">
        <authorList>
            <consortium name="DOE Joint Genome Institute"/>
            <person name="Kuo A."/>
            <person name="Miyauchi S."/>
            <person name="Kiss E."/>
            <person name="Drula E."/>
            <person name="Kohler A."/>
            <person name="Sanchez-Garcia M."/>
            <person name="Andreopoulos B."/>
            <person name="Barry K.W."/>
            <person name="Bonito G."/>
            <person name="Buee M."/>
            <person name="Carver A."/>
            <person name="Chen C."/>
            <person name="Cichocki N."/>
            <person name="Clum A."/>
            <person name="Culley D."/>
            <person name="Crous P.W."/>
            <person name="Fauchery L."/>
            <person name="Girlanda M."/>
            <person name="Hayes R."/>
            <person name="Keri Z."/>
            <person name="Labutti K."/>
            <person name="Lipzen A."/>
            <person name="Lombard V."/>
            <person name="Magnuson J."/>
            <person name="Maillard F."/>
            <person name="Morin E."/>
            <person name="Murat C."/>
            <person name="Nolan M."/>
            <person name="Ohm R."/>
            <person name="Pangilinan J."/>
            <person name="Pereira M."/>
            <person name="Perotto S."/>
            <person name="Peter M."/>
            <person name="Riley R."/>
            <person name="Sitrit Y."/>
            <person name="Stielow B."/>
            <person name="Szollosi G."/>
            <person name="Zifcakova L."/>
            <person name="Stursova M."/>
            <person name="Spatafora J.W."/>
            <person name="Tedersoo L."/>
            <person name="Vaario L.-M."/>
            <person name="Yamada A."/>
            <person name="Yan M."/>
            <person name="Wang P."/>
            <person name="Xu J."/>
            <person name="Bruns T."/>
            <person name="Baldrian P."/>
            <person name="Vilgalys R."/>
            <person name="Henrissat B."/>
            <person name="Grigoriev I.V."/>
            <person name="Hibbett D."/>
            <person name="Nagy L.G."/>
            <person name="Martin F.M."/>
        </authorList>
    </citation>
    <scope>NUCLEOTIDE SEQUENCE</scope>
    <source>
        <strain evidence="2">UH-Tt-Lm1</strain>
    </source>
</reference>
<name>A0A9P6LAY5_9AGAM</name>
<gene>
    <name evidence="2" type="ORF">BJ322DRAFT_560264</name>
</gene>
<evidence type="ECO:0000256" key="1">
    <source>
        <dbReference type="SAM" id="MobiDB-lite"/>
    </source>
</evidence>
<feature type="compositionally biased region" description="Polar residues" evidence="1">
    <location>
        <begin position="69"/>
        <end position="79"/>
    </location>
</feature>
<evidence type="ECO:0000313" key="3">
    <source>
        <dbReference type="Proteomes" id="UP000736335"/>
    </source>
</evidence>
<comment type="caution">
    <text evidence="2">The sequence shown here is derived from an EMBL/GenBank/DDBJ whole genome shotgun (WGS) entry which is preliminary data.</text>
</comment>
<reference evidence="2" key="1">
    <citation type="journal article" date="2020" name="Nat. Commun.">
        <title>Large-scale genome sequencing of mycorrhizal fungi provides insights into the early evolution of symbiotic traits.</title>
        <authorList>
            <person name="Miyauchi S."/>
            <person name="Kiss E."/>
            <person name="Kuo A."/>
            <person name="Drula E."/>
            <person name="Kohler A."/>
            <person name="Sanchez-Garcia M."/>
            <person name="Morin E."/>
            <person name="Andreopoulos B."/>
            <person name="Barry K.W."/>
            <person name="Bonito G."/>
            <person name="Buee M."/>
            <person name="Carver A."/>
            <person name="Chen C."/>
            <person name="Cichocki N."/>
            <person name="Clum A."/>
            <person name="Culley D."/>
            <person name="Crous P.W."/>
            <person name="Fauchery L."/>
            <person name="Girlanda M."/>
            <person name="Hayes R.D."/>
            <person name="Keri Z."/>
            <person name="LaButti K."/>
            <person name="Lipzen A."/>
            <person name="Lombard V."/>
            <person name="Magnuson J."/>
            <person name="Maillard F."/>
            <person name="Murat C."/>
            <person name="Nolan M."/>
            <person name="Ohm R.A."/>
            <person name="Pangilinan J."/>
            <person name="Pereira M.F."/>
            <person name="Perotto S."/>
            <person name="Peter M."/>
            <person name="Pfister S."/>
            <person name="Riley R."/>
            <person name="Sitrit Y."/>
            <person name="Stielow J.B."/>
            <person name="Szollosi G."/>
            <person name="Zifcakova L."/>
            <person name="Stursova M."/>
            <person name="Spatafora J.W."/>
            <person name="Tedersoo L."/>
            <person name="Vaario L.M."/>
            <person name="Yamada A."/>
            <person name="Yan M."/>
            <person name="Wang P."/>
            <person name="Xu J."/>
            <person name="Bruns T."/>
            <person name="Baldrian P."/>
            <person name="Vilgalys R."/>
            <person name="Dunand C."/>
            <person name="Henrissat B."/>
            <person name="Grigoriev I.V."/>
            <person name="Hibbett D."/>
            <person name="Nagy L.G."/>
            <person name="Martin F.M."/>
        </authorList>
    </citation>
    <scope>NUCLEOTIDE SEQUENCE</scope>
    <source>
        <strain evidence="2">UH-Tt-Lm1</strain>
    </source>
</reference>
<sequence length="215" mass="23773">MFSQASSSPQVDPGDDHFHGVAAMFLMPGDDDPVLMGDMVYNFLAREADVAPQNFPNPLGYPPPPENTHAMNRLTNPSRATWDATPWTTTNDSIPAPSPSPSPSQTSSTSEHNRRSPEPSSTPDASPTPEPSCRQANPVFNSVRGKWSCSICDKCFRGRWECRRHIGVVGKRVKCLACGGQLTGRDDSLRRHLRKYCKGDVRNVRFEDAFVDVKE</sequence>
<keyword evidence="3" id="KW-1185">Reference proteome</keyword>
<protein>
    <recommendedName>
        <fullName evidence="4">C2H2-type domain-containing protein</fullName>
    </recommendedName>
</protein>
<dbReference type="Gene3D" id="3.30.160.60">
    <property type="entry name" value="Classic Zinc Finger"/>
    <property type="match status" value="1"/>
</dbReference>
<accession>A0A9P6LAY5</accession>
<dbReference type="EMBL" id="WIUZ02000003">
    <property type="protein sequence ID" value="KAF9789826.1"/>
    <property type="molecule type" value="Genomic_DNA"/>
</dbReference>
<feature type="region of interest" description="Disordered" evidence="1">
    <location>
        <begin position="52"/>
        <end position="137"/>
    </location>
</feature>